<sequence length="383" mass="43085">MSDPSSSDSDILSTVSRLRAALTRRLEFVSQKPETRLPSVTPSTGTRKKRPRPRPRPRPRSDKKYDEHRLLQAVSAALLNCVYLEWDLETYASTPPHRRAQKFPNPQLGHFSKPTTFADKNGVIVLWYLPNVLPHQLQNDLLRSTHVLNSLLSESVQPNSSFVKKTGTLKTTSWRFSNRYCVPPSSSRSVASGSVNFSAGWFAQGHSSKPYPLRPSRNLRTSLPARVWLSQLCTPEYFVNLILALTHPKLFDAAWEVLMLLRRHPDTQHIATMWHSVFTGIAVIANRVTPAHVDRSGRPDWYDLLLSIGTFSHATLNLPDLGASFSYAPGTVVNLCGNVLTHEVMTWGKGDRICYAHFFRKAVFARLGMEWIGGVNRSDFAGL</sequence>
<dbReference type="AlphaFoldDB" id="A0A369KBP4"/>
<comment type="caution">
    <text evidence="8">The sequence shown here is derived from an EMBL/GenBank/DDBJ whole genome shotgun (WGS) entry which is preliminary data.</text>
</comment>
<gene>
    <name evidence="8" type="ORF">Hypma_000102</name>
</gene>
<dbReference type="InParanoid" id="A0A369KBP4"/>
<evidence type="ECO:0000256" key="2">
    <source>
        <dbReference type="ARBA" id="ARBA00022723"/>
    </source>
</evidence>
<evidence type="ECO:0000259" key="7">
    <source>
        <dbReference type="Pfam" id="PF12851"/>
    </source>
</evidence>
<dbReference type="OrthoDB" id="3200752at2759"/>
<keyword evidence="2" id="KW-0479">Metal-binding</keyword>
<feature type="compositionally biased region" description="Basic residues" evidence="6">
    <location>
        <begin position="46"/>
        <end position="58"/>
    </location>
</feature>
<evidence type="ECO:0000256" key="1">
    <source>
        <dbReference type="ARBA" id="ARBA00001954"/>
    </source>
</evidence>
<dbReference type="Pfam" id="PF12851">
    <property type="entry name" value="Tet_JBP"/>
    <property type="match status" value="1"/>
</dbReference>
<comment type="cofactor">
    <cofactor evidence="1">
        <name>Fe(2+)</name>
        <dbReference type="ChEBI" id="CHEBI:29033"/>
    </cofactor>
</comment>
<reference evidence="8" key="1">
    <citation type="submission" date="2018-04" db="EMBL/GenBank/DDBJ databases">
        <title>Whole genome sequencing of Hypsizygus marmoreus.</title>
        <authorList>
            <person name="Choi I.-G."/>
            <person name="Min B."/>
            <person name="Kim J.-G."/>
            <person name="Kim S."/>
            <person name="Oh Y.-L."/>
            <person name="Kong W.-S."/>
            <person name="Park H."/>
            <person name="Jeong J."/>
            <person name="Song E.-S."/>
        </authorList>
    </citation>
    <scope>NUCLEOTIDE SEQUENCE [LARGE SCALE GENOMIC DNA]</scope>
    <source>
        <strain evidence="8">51987-8</strain>
    </source>
</reference>
<keyword evidence="9" id="KW-1185">Reference proteome</keyword>
<evidence type="ECO:0000256" key="6">
    <source>
        <dbReference type="SAM" id="MobiDB-lite"/>
    </source>
</evidence>
<evidence type="ECO:0000313" key="9">
    <source>
        <dbReference type="Proteomes" id="UP000076154"/>
    </source>
</evidence>
<keyword evidence="4" id="KW-0560">Oxidoreductase</keyword>
<dbReference type="InterPro" id="IPR024779">
    <property type="entry name" value="2OGFeDO_JBP1/TET_oxygenase_dom"/>
</dbReference>
<keyword evidence="3" id="KW-0223">Dioxygenase</keyword>
<dbReference type="Proteomes" id="UP000076154">
    <property type="component" value="Unassembled WGS sequence"/>
</dbReference>
<evidence type="ECO:0000256" key="4">
    <source>
        <dbReference type="ARBA" id="ARBA00023002"/>
    </source>
</evidence>
<dbReference type="GO" id="GO:0051213">
    <property type="term" value="F:dioxygenase activity"/>
    <property type="evidence" value="ECO:0007669"/>
    <property type="project" value="UniProtKB-KW"/>
</dbReference>
<accession>A0A369KBP4</accession>
<proteinExistence type="predicted"/>
<feature type="domain" description="2OGFeDO JBP1/TET oxygenase" evidence="7">
    <location>
        <begin position="238"/>
        <end position="361"/>
    </location>
</feature>
<evidence type="ECO:0000256" key="3">
    <source>
        <dbReference type="ARBA" id="ARBA00022964"/>
    </source>
</evidence>
<protein>
    <recommendedName>
        <fullName evidence="7">2OGFeDO JBP1/TET oxygenase domain-containing protein</fullName>
    </recommendedName>
</protein>
<dbReference type="GO" id="GO:0046872">
    <property type="term" value="F:metal ion binding"/>
    <property type="evidence" value="ECO:0007669"/>
    <property type="project" value="UniProtKB-KW"/>
</dbReference>
<evidence type="ECO:0000313" key="8">
    <source>
        <dbReference type="EMBL" id="RDB31012.1"/>
    </source>
</evidence>
<keyword evidence="5" id="KW-0408">Iron</keyword>
<dbReference type="Gene3D" id="3.60.130.30">
    <property type="match status" value="1"/>
</dbReference>
<organism evidence="8 9">
    <name type="scientific">Hypsizygus marmoreus</name>
    <name type="common">White beech mushroom</name>
    <name type="synonym">Agaricus marmoreus</name>
    <dbReference type="NCBI Taxonomy" id="39966"/>
    <lineage>
        <taxon>Eukaryota</taxon>
        <taxon>Fungi</taxon>
        <taxon>Dikarya</taxon>
        <taxon>Basidiomycota</taxon>
        <taxon>Agaricomycotina</taxon>
        <taxon>Agaricomycetes</taxon>
        <taxon>Agaricomycetidae</taxon>
        <taxon>Agaricales</taxon>
        <taxon>Tricholomatineae</taxon>
        <taxon>Lyophyllaceae</taxon>
        <taxon>Hypsizygus</taxon>
    </lineage>
</organism>
<dbReference type="EMBL" id="LUEZ02000002">
    <property type="protein sequence ID" value="RDB31012.1"/>
    <property type="molecule type" value="Genomic_DNA"/>
</dbReference>
<evidence type="ECO:0000256" key="5">
    <source>
        <dbReference type="ARBA" id="ARBA00023004"/>
    </source>
</evidence>
<feature type="region of interest" description="Disordered" evidence="6">
    <location>
        <begin position="28"/>
        <end position="67"/>
    </location>
</feature>
<name>A0A369KBP4_HYPMA</name>